<keyword evidence="3" id="KW-1185">Reference proteome</keyword>
<dbReference type="InterPro" id="IPR016130">
    <property type="entry name" value="Tyr_Pase_AS"/>
</dbReference>
<dbReference type="Pfam" id="PF13350">
    <property type="entry name" value="Y_phosphatase3"/>
    <property type="match status" value="1"/>
</dbReference>
<dbReference type="PANTHER" id="PTHR31126">
    <property type="entry name" value="TYROSINE-PROTEIN PHOSPHATASE"/>
    <property type="match status" value="1"/>
</dbReference>
<protein>
    <submittedName>
        <fullName evidence="2">Protein-tyrosine phosphatase-like protein</fullName>
    </submittedName>
</protein>
<sequence>MSAEAARLRALAETDVTQELASDTVQAVLTSSPFVYVPGTFNTRDVGLVPTATGEPSKLRPGFVYRSGGLGRLTDDGKLLLVRELGVKKIFDLRSVQERSSNPDPEIEGVENVWFSSSERDASVNVDDFVEGLGEKGYIKMYSDVVDLYRHHFRAVLEHVRDSPHEPFLFHCTAGRDRTGVLSGLLMTLAGADPDTVTLDFLLSRIGTEPARQQLLAFAKKESRIASTEQPGFLNLANLREVCWQAFLSAMDREYGGFHGYVSKTLGFSEDDMEVIVKNLSGSA</sequence>
<comment type="caution">
    <text evidence="2">The sequence shown here is derived from an EMBL/GenBank/DDBJ whole genome shotgun (WGS) entry which is preliminary data.</text>
</comment>
<gene>
    <name evidence="2" type="ORF">NKR19_g8199</name>
</gene>
<dbReference type="SUPFAM" id="SSF52799">
    <property type="entry name" value="(Phosphotyrosine protein) phosphatases II"/>
    <property type="match status" value="1"/>
</dbReference>
<dbReference type="PROSITE" id="PS00383">
    <property type="entry name" value="TYR_PHOSPHATASE_1"/>
    <property type="match status" value="1"/>
</dbReference>
<dbReference type="EMBL" id="JANBVN010000159">
    <property type="protein sequence ID" value="KAJ9137433.1"/>
    <property type="molecule type" value="Genomic_DNA"/>
</dbReference>
<feature type="domain" description="Tyrosine specific protein phosphatases" evidence="1">
    <location>
        <begin position="154"/>
        <end position="216"/>
    </location>
</feature>
<evidence type="ECO:0000313" key="3">
    <source>
        <dbReference type="Proteomes" id="UP001174691"/>
    </source>
</evidence>
<dbReference type="InterPro" id="IPR026893">
    <property type="entry name" value="Tyr/Ser_Pase_IphP-type"/>
</dbReference>
<dbReference type="Proteomes" id="UP001174691">
    <property type="component" value="Unassembled WGS sequence"/>
</dbReference>
<reference evidence="2" key="1">
    <citation type="submission" date="2022-07" db="EMBL/GenBank/DDBJ databases">
        <title>Fungi with potential for degradation of polypropylene.</title>
        <authorList>
            <person name="Gostincar C."/>
        </authorList>
    </citation>
    <scope>NUCLEOTIDE SEQUENCE</scope>
    <source>
        <strain evidence="2">EXF-13287</strain>
    </source>
</reference>
<organism evidence="2 3">
    <name type="scientific">Coniochaeta hoffmannii</name>
    <dbReference type="NCBI Taxonomy" id="91930"/>
    <lineage>
        <taxon>Eukaryota</taxon>
        <taxon>Fungi</taxon>
        <taxon>Dikarya</taxon>
        <taxon>Ascomycota</taxon>
        <taxon>Pezizomycotina</taxon>
        <taxon>Sordariomycetes</taxon>
        <taxon>Sordariomycetidae</taxon>
        <taxon>Coniochaetales</taxon>
        <taxon>Coniochaetaceae</taxon>
        <taxon>Coniochaeta</taxon>
    </lineage>
</organism>
<name>A0AA38VK22_9PEZI</name>
<dbReference type="AlphaFoldDB" id="A0AA38VK22"/>
<accession>A0AA38VK22</accession>
<dbReference type="GO" id="GO:0004721">
    <property type="term" value="F:phosphoprotein phosphatase activity"/>
    <property type="evidence" value="ECO:0007669"/>
    <property type="project" value="InterPro"/>
</dbReference>
<dbReference type="PROSITE" id="PS50056">
    <property type="entry name" value="TYR_PHOSPHATASE_2"/>
    <property type="match status" value="1"/>
</dbReference>
<evidence type="ECO:0000259" key="1">
    <source>
        <dbReference type="PROSITE" id="PS50056"/>
    </source>
</evidence>
<dbReference type="Gene3D" id="3.90.190.10">
    <property type="entry name" value="Protein tyrosine phosphatase superfamily"/>
    <property type="match status" value="1"/>
</dbReference>
<dbReference type="InterPro" id="IPR029021">
    <property type="entry name" value="Prot-tyrosine_phosphatase-like"/>
</dbReference>
<dbReference type="PANTHER" id="PTHR31126:SF73">
    <property type="entry name" value="TYROSINE SPECIFIC PROTEIN PHOSPHATASES DOMAIN-CONTAINING PROTEIN"/>
    <property type="match status" value="1"/>
</dbReference>
<proteinExistence type="predicted"/>
<evidence type="ECO:0000313" key="2">
    <source>
        <dbReference type="EMBL" id="KAJ9137433.1"/>
    </source>
</evidence>
<dbReference type="InterPro" id="IPR000387">
    <property type="entry name" value="Tyr_Pase_dom"/>
</dbReference>